<evidence type="ECO:0000313" key="1">
    <source>
        <dbReference type="EMBL" id="KAI4317386.1"/>
    </source>
</evidence>
<organism evidence="1 2">
    <name type="scientific">Bauhinia variegata</name>
    <name type="common">Purple orchid tree</name>
    <name type="synonym">Phanera variegata</name>
    <dbReference type="NCBI Taxonomy" id="167791"/>
    <lineage>
        <taxon>Eukaryota</taxon>
        <taxon>Viridiplantae</taxon>
        <taxon>Streptophyta</taxon>
        <taxon>Embryophyta</taxon>
        <taxon>Tracheophyta</taxon>
        <taxon>Spermatophyta</taxon>
        <taxon>Magnoliopsida</taxon>
        <taxon>eudicotyledons</taxon>
        <taxon>Gunneridae</taxon>
        <taxon>Pentapetalae</taxon>
        <taxon>rosids</taxon>
        <taxon>fabids</taxon>
        <taxon>Fabales</taxon>
        <taxon>Fabaceae</taxon>
        <taxon>Cercidoideae</taxon>
        <taxon>Cercideae</taxon>
        <taxon>Bauhiniinae</taxon>
        <taxon>Bauhinia</taxon>
    </lineage>
</organism>
<keyword evidence="2" id="KW-1185">Reference proteome</keyword>
<evidence type="ECO:0000313" key="2">
    <source>
        <dbReference type="Proteomes" id="UP000828941"/>
    </source>
</evidence>
<reference evidence="1 2" key="1">
    <citation type="journal article" date="2022" name="DNA Res.">
        <title>Chromosomal-level genome assembly of the orchid tree Bauhinia variegata (Leguminosae; Cercidoideae) supports the allotetraploid origin hypothesis of Bauhinia.</title>
        <authorList>
            <person name="Zhong Y."/>
            <person name="Chen Y."/>
            <person name="Zheng D."/>
            <person name="Pang J."/>
            <person name="Liu Y."/>
            <person name="Luo S."/>
            <person name="Meng S."/>
            <person name="Qian L."/>
            <person name="Wei D."/>
            <person name="Dai S."/>
            <person name="Zhou R."/>
        </authorList>
    </citation>
    <scope>NUCLEOTIDE SEQUENCE [LARGE SCALE GENOMIC DNA]</scope>
    <source>
        <strain evidence="1">BV-YZ2020</strain>
    </source>
</reference>
<name>A0ACB9M2K7_BAUVA</name>
<protein>
    <submittedName>
        <fullName evidence="1">Uncharacterized protein</fullName>
    </submittedName>
</protein>
<dbReference type="Proteomes" id="UP000828941">
    <property type="component" value="Chromosome 10"/>
</dbReference>
<accession>A0ACB9M2K7</accession>
<comment type="caution">
    <text evidence="1">The sequence shown here is derived from an EMBL/GenBank/DDBJ whole genome shotgun (WGS) entry which is preliminary data.</text>
</comment>
<gene>
    <name evidence="1" type="ORF">L6164_025258</name>
</gene>
<sequence>MSHDLSLFRRLDGSYTSKVKLGNGNLIERKGNGRVTTDTGSGSRNSMDNLSKNQIFAAHGIVAAGSVALGTAFTYPLDTIKVLAQVGSSSGKKLTAARVLQRVRLISRNRECRTFSKT</sequence>
<dbReference type="EMBL" id="CM039435">
    <property type="protein sequence ID" value="KAI4317386.1"/>
    <property type="molecule type" value="Genomic_DNA"/>
</dbReference>
<proteinExistence type="predicted"/>